<keyword evidence="3" id="KW-0274">FAD</keyword>
<dbReference type="SUPFAM" id="SSF51905">
    <property type="entry name" value="FAD/NAD(P)-binding domain"/>
    <property type="match status" value="1"/>
</dbReference>
<reference evidence="7" key="1">
    <citation type="submission" date="2018-05" db="EMBL/GenBank/DDBJ databases">
        <authorList>
            <person name="Lanie J.A."/>
            <person name="Ng W.-L."/>
            <person name="Kazmierczak K.M."/>
            <person name="Andrzejewski T.M."/>
            <person name="Davidsen T.M."/>
            <person name="Wayne K.J."/>
            <person name="Tettelin H."/>
            <person name="Glass J.I."/>
            <person name="Rusch D."/>
            <person name="Podicherti R."/>
            <person name="Tsui H.-C.T."/>
            <person name="Winkler M.E."/>
        </authorList>
    </citation>
    <scope>NUCLEOTIDE SEQUENCE</scope>
</reference>
<dbReference type="InterPro" id="IPR036188">
    <property type="entry name" value="FAD/NAD-bd_sf"/>
</dbReference>
<accession>A0A382MQC6</accession>
<dbReference type="NCBIfam" id="NF008726">
    <property type="entry name" value="PRK11728.1"/>
    <property type="match status" value="1"/>
</dbReference>
<evidence type="ECO:0000256" key="4">
    <source>
        <dbReference type="ARBA" id="ARBA00023002"/>
    </source>
</evidence>
<dbReference type="EMBL" id="UINC01095161">
    <property type="protein sequence ID" value="SVC51019.1"/>
    <property type="molecule type" value="Genomic_DNA"/>
</dbReference>
<evidence type="ECO:0000256" key="1">
    <source>
        <dbReference type="ARBA" id="ARBA00001974"/>
    </source>
</evidence>
<evidence type="ECO:0000313" key="7">
    <source>
        <dbReference type="EMBL" id="SVC51019.1"/>
    </source>
</evidence>
<dbReference type="PANTHER" id="PTHR43104:SF2">
    <property type="entry name" value="L-2-HYDROXYGLUTARATE DEHYDROGENASE, MITOCHONDRIAL"/>
    <property type="match status" value="1"/>
</dbReference>
<dbReference type="InterPro" id="IPR006076">
    <property type="entry name" value="FAD-dep_OxRdtase"/>
</dbReference>
<evidence type="ECO:0000259" key="6">
    <source>
        <dbReference type="Pfam" id="PF01266"/>
    </source>
</evidence>
<evidence type="ECO:0000256" key="3">
    <source>
        <dbReference type="ARBA" id="ARBA00022827"/>
    </source>
</evidence>
<comment type="cofactor">
    <cofactor evidence="1">
        <name>FAD</name>
        <dbReference type="ChEBI" id="CHEBI:57692"/>
    </cofactor>
</comment>
<sequence>GLATAWRLQTMQPGSRVCLLEKEPEVGRHQSGHNSGVLHCGLYYKPGSTKAILAVRGIRQMVEFCREAGIAHEVCGKLVVACNDAELERLRKLEERGRQNGLEGIEFLGREAMLEREPNVGGIAALRVPQEGIVDYPAVCSELKRRITANGGDVQTGARVTRFKQRGGEWIATTSKGEFAGRYLVNCAGLHCDRVAGLAGEKRETRIVPFRGEYYKLVEGSKGLVRHLIYPVPDPQFPFLGVHFTRLIHGGTEAGPNAVLAFAREGYRKTDVNVRDLWDAVTYPGLWRFVAKYPRMTALELWQSFSKRRFCKALQKLVPSIRVTDIEPGGAGVRAQAMAREGDLIQDFCLIQRPAALHVLNAPSPAATASLAIGEEIVR</sequence>
<dbReference type="AlphaFoldDB" id="A0A382MQC6"/>
<evidence type="ECO:0000256" key="5">
    <source>
        <dbReference type="ARBA" id="ARBA00037941"/>
    </source>
</evidence>
<dbReference type="PANTHER" id="PTHR43104">
    <property type="entry name" value="L-2-HYDROXYGLUTARATE DEHYDROGENASE, MITOCHONDRIAL"/>
    <property type="match status" value="1"/>
</dbReference>
<gene>
    <name evidence="7" type="ORF">METZ01_LOCUS303873</name>
</gene>
<evidence type="ECO:0000256" key="2">
    <source>
        <dbReference type="ARBA" id="ARBA00022630"/>
    </source>
</evidence>
<name>A0A382MQC6_9ZZZZ</name>
<dbReference type="Pfam" id="PF01266">
    <property type="entry name" value="DAO"/>
    <property type="match status" value="1"/>
</dbReference>
<dbReference type="GO" id="GO:0005737">
    <property type="term" value="C:cytoplasm"/>
    <property type="evidence" value="ECO:0007669"/>
    <property type="project" value="TreeGrafter"/>
</dbReference>
<comment type="similarity">
    <text evidence="5">Belongs to the L2HGDH family.</text>
</comment>
<keyword evidence="2" id="KW-0285">Flavoprotein</keyword>
<dbReference type="Gene3D" id="3.50.50.60">
    <property type="entry name" value="FAD/NAD(P)-binding domain"/>
    <property type="match status" value="1"/>
</dbReference>
<keyword evidence="4" id="KW-0560">Oxidoreductase</keyword>
<organism evidence="7">
    <name type="scientific">marine metagenome</name>
    <dbReference type="NCBI Taxonomy" id="408172"/>
    <lineage>
        <taxon>unclassified sequences</taxon>
        <taxon>metagenomes</taxon>
        <taxon>ecological metagenomes</taxon>
    </lineage>
</organism>
<feature type="non-terminal residue" evidence="7">
    <location>
        <position position="1"/>
    </location>
</feature>
<dbReference type="Gene3D" id="3.30.9.10">
    <property type="entry name" value="D-Amino Acid Oxidase, subunit A, domain 2"/>
    <property type="match status" value="1"/>
</dbReference>
<dbReference type="GO" id="GO:0047545">
    <property type="term" value="F:(S)-2-hydroxyglutarate dehydrogenase activity"/>
    <property type="evidence" value="ECO:0007669"/>
    <property type="project" value="TreeGrafter"/>
</dbReference>
<feature type="non-terminal residue" evidence="7">
    <location>
        <position position="379"/>
    </location>
</feature>
<proteinExistence type="inferred from homology"/>
<feature type="domain" description="FAD dependent oxidoreductase" evidence="6">
    <location>
        <begin position="1"/>
        <end position="378"/>
    </location>
</feature>
<protein>
    <recommendedName>
        <fullName evidence="6">FAD dependent oxidoreductase domain-containing protein</fullName>
    </recommendedName>
</protein>